<name>A0A2P8DSI1_9ACTN</name>
<organism evidence="7 8">
    <name type="scientific">Murinocardiopsis flavida</name>
    <dbReference type="NCBI Taxonomy" id="645275"/>
    <lineage>
        <taxon>Bacteria</taxon>
        <taxon>Bacillati</taxon>
        <taxon>Actinomycetota</taxon>
        <taxon>Actinomycetes</taxon>
        <taxon>Streptosporangiales</taxon>
        <taxon>Nocardiopsidaceae</taxon>
        <taxon>Murinocardiopsis</taxon>
    </lineage>
</organism>
<feature type="transmembrane region" description="Helical" evidence="5">
    <location>
        <begin position="181"/>
        <end position="203"/>
    </location>
</feature>
<keyword evidence="8" id="KW-1185">Reference proteome</keyword>
<dbReference type="Gene3D" id="1.20.1250.20">
    <property type="entry name" value="MFS general substrate transporter like domains"/>
    <property type="match status" value="1"/>
</dbReference>
<dbReference type="SUPFAM" id="SSF103473">
    <property type="entry name" value="MFS general substrate transporter"/>
    <property type="match status" value="1"/>
</dbReference>
<feature type="transmembrane region" description="Helical" evidence="5">
    <location>
        <begin position="53"/>
        <end position="72"/>
    </location>
</feature>
<evidence type="ECO:0000256" key="1">
    <source>
        <dbReference type="ARBA" id="ARBA00004651"/>
    </source>
</evidence>
<keyword evidence="2 5" id="KW-0812">Transmembrane</keyword>
<feature type="transmembrane region" description="Helical" evidence="5">
    <location>
        <begin position="320"/>
        <end position="339"/>
    </location>
</feature>
<comment type="caution">
    <text evidence="7">The sequence shown here is derived from an EMBL/GenBank/DDBJ whole genome shotgun (WGS) entry which is preliminary data.</text>
</comment>
<feature type="transmembrane region" description="Helical" evidence="5">
    <location>
        <begin position="407"/>
        <end position="428"/>
    </location>
</feature>
<keyword evidence="4 5" id="KW-0472">Membrane</keyword>
<feature type="transmembrane region" description="Helical" evidence="5">
    <location>
        <begin position="122"/>
        <end position="141"/>
    </location>
</feature>
<dbReference type="InterPro" id="IPR020846">
    <property type="entry name" value="MFS_dom"/>
</dbReference>
<dbReference type="InterPro" id="IPR052524">
    <property type="entry name" value="MFS_Cyanate_Porter"/>
</dbReference>
<dbReference type="InterPro" id="IPR036259">
    <property type="entry name" value="MFS_trans_sf"/>
</dbReference>
<evidence type="ECO:0000256" key="4">
    <source>
        <dbReference type="ARBA" id="ARBA00023136"/>
    </source>
</evidence>
<evidence type="ECO:0000313" key="8">
    <source>
        <dbReference type="Proteomes" id="UP000240542"/>
    </source>
</evidence>
<feature type="transmembrane region" description="Helical" evidence="5">
    <location>
        <begin position="84"/>
        <end position="110"/>
    </location>
</feature>
<dbReference type="GO" id="GO:0005886">
    <property type="term" value="C:plasma membrane"/>
    <property type="evidence" value="ECO:0007669"/>
    <property type="project" value="UniProtKB-SubCell"/>
</dbReference>
<feature type="transmembrane region" description="Helical" evidence="5">
    <location>
        <begin position="293"/>
        <end position="313"/>
    </location>
</feature>
<dbReference type="PANTHER" id="PTHR23523:SF2">
    <property type="entry name" value="2-NITROIMIDAZOLE TRANSPORTER"/>
    <property type="match status" value="1"/>
</dbReference>
<evidence type="ECO:0000256" key="5">
    <source>
        <dbReference type="SAM" id="Phobius"/>
    </source>
</evidence>
<dbReference type="PROSITE" id="PS50850">
    <property type="entry name" value="MFS"/>
    <property type="match status" value="1"/>
</dbReference>
<sequence>MDADALPFRAYIRSSYECVSAVSRTVRENLPLMPNPPGSSRSQHHGPPRRRNVAWLLVAGVGLAAINLRTAITSIGPVLGEVTAGLGMSSAVAGVLTTLPVLCFAVFGALTPAMIRRFGEHHLLVGAIGALALGLAARALMTDQWLFLLFSAVALSGGAVGNVLLPTLIKQHFPERVGAMTTLYTTGLALGTTGAAAGTVPLAQAAGGWHIAIGAYALVAVLGVLPWVFVLRDEPPARADRKALGTGTVLRTAMGWQSVVFFGSQATIAYVLFGWFAELLRDNGLSAGSAGLVLSYLTALSIPTSLALPALMARVRDHRLFIVLFYACYVAGFTGLWLAPIGGVWIWATLIGLGMSTFPLALTFFAVRTRTAAGTAAMSASSQSIGYLMAGLGPFLFGLLHELTGGWQVPIAMMLGIATLNLAAGMLLGRDRYLEDAAAPAGADRGGVAA</sequence>
<dbReference type="AlphaFoldDB" id="A0A2P8DSI1"/>
<keyword evidence="3 5" id="KW-1133">Transmembrane helix</keyword>
<protein>
    <submittedName>
        <fullName evidence="7">CP family cyanate transporter-like MFS transporter</fullName>
    </submittedName>
</protein>
<evidence type="ECO:0000256" key="2">
    <source>
        <dbReference type="ARBA" id="ARBA00022692"/>
    </source>
</evidence>
<proteinExistence type="predicted"/>
<dbReference type="PANTHER" id="PTHR23523">
    <property type="match status" value="1"/>
</dbReference>
<reference evidence="7 8" key="1">
    <citation type="submission" date="2018-03" db="EMBL/GenBank/DDBJ databases">
        <title>Genomic Encyclopedia of Archaeal and Bacterial Type Strains, Phase II (KMG-II): from individual species to whole genera.</title>
        <authorList>
            <person name="Goeker M."/>
        </authorList>
    </citation>
    <scope>NUCLEOTIDE SEQUENCE [LARGE SCALE GENOMIC DNA]</scope>
    <source>
        <strain evidence="7 8">DSM 45312</strain>
    </source>
</reference>
<accession>A0A2P8DSI1</accession>
<feature type="transmembrane region" description="Helical" evidence="5">
    <location>
        <begin position="147"/>
        <end position="169"/>
    </location>
</feature>
<feature type="transmembrane region" description="Helical" evidence="5">
    <location>
        <begin position="252"/>
        <end position="273"/>
    </location>
</feature>
<gene>
    <name evidence="7" type="ORF">CLV63_102300</name>
</gene>
<dbReference type="Proteomes" id="UP000240542">
    <property type="component" value="Unassembled WGS sequence"/>
</dbReference>
<dbReference type="GO" id="GO:0022857">
    <property type="term" value="F:transmembrane transporter activity"/>
    <property type="evidence" value="ECO:0007669"/>
    <property type="project" value="InterPro"/>
</dbReference>
<evidence type="ECO:0000313" key="7">
    <source>
        <dbReference type="EMBL" id="PSL00173.1"/>
    </source>
</evidence>
<feature type="domain" description="Major facilitator superfamily (MFS) profile" evidence="6">
    <location>
        <begin position="55"/>
        <end position="433"/>
    </location>
</feature>
<evidence type="ECO:0000256" key="3">
    <source>
        <dbReference type="ARBA" id="ARBA00022989"/>
    </source>
</evidence>
<dbReference type="Pfam" id="PF07690">
    <property type="entry name" value="MFS_1"/>
    <property type="match status" value="1"/>
</dbReference>
<comment type="subcellular location">
    <subcellularLocation>
        <location evidence="1">Cell membrane</location>
        <topology evidence="1">Multi-pass membrane protein</topology>
    </subcellularLocation>
</comment>
<dbReference type="EMBL" id="PYGA01000002">
    <property type="protein sequence ID" value="PSL00173.1"/>
    <property type="molecule type" value="Genomic_DNA"/>
</dbReference>
<dbReference type="InterPro" id="IPR011701">
    <property type="entry name" value="MFS"/>
</dbReference>
<dbReference type="CDD" id="cd17339">
    <property type="entry name" value="MFS_NIMT_CynX_like"/>
    <property type="match status" value="1"/>
</dbReference>
<feature type="transmembrane region" description="Helical" evidence="5">
    <location>
        <begin position="385"/>
        <end position="401"/>
    </location>
</feature>
<feature type="transmembrane region" description="Helical" evidence="5">
    <location>
        <begin position="209"/>
        <end position="231"/>
    </location>
</feature>
<feature type="transmembrane region" description="Helical" evidence="5">
    <location>
        <begin position="345"/>
        <end position="365"/>
    </location>
</feature>
<evidence type="ECO:0000259" key="6">
    <source>
        <dbReference type="PROSITE" id="PS50850"/>
    </source>
</evidence>